<protein>
    <recommendedName>
        <fullName evidence="8">Major facilitator superfamily (MFS) profile domain-containing protein</fullName>
    </recommendedName>
</protein>
<dbReference type="SUPFAM" id="SSF103473">
    <property type="entry name" value="MFS general substrate transporter"/>
    <property type="match status" value="1"/>
</dbReference>
<dbReference type="Proteomes" id="UP000091918">
    <property type="component" value="Unassembled WGS sequence"/>
</dbReference>
<comment type="caution">
    <text evidence="6">The sequence shown here is derived from an EMBL/GenBank/DDBJ whole genome shotgun (WGS) entry which is preliminary data.</text>
</comment>
<comment type="subcellular location">
    <subcellularLocation>
        <location evidence="1">Membrane</location>
        <topology evidence="1">Multi-pass membrane protein</topology>
    </subcellularLocation>
</comment>
<keyword evidence="7" id="KW-1185">Reference proteome</keyword>
<name>A0A1B7NXQ6_9EURO</name>
<gene>
    <name evidence="6" type="ORF">ACJ72_04108</name>
</gene>
<reference evidence="6 7" key="1">
    <citation type="submission" date="2015-07" db="EMBL/GenBank/DDBJ databases">
        <title>Emmonsia species relationships and genome sequence.</title>
        <authorList>
            <person name="Cuomo C.A."/>
            <person name="Schwartz I.S."/>
            <person name="Kenyon C."/>
            <person name="de Hoog G.S."/>
            <person name="Govender N.P."/>
            <person name="Botha A."/>
            <person name="Moreno L."/>
            <person name="de Vries M."/>
            <person name="Munoz J.F."/>
            <person name="Stielow J.B."/>
        </authorList>
    </citation>
    <scope>NUCLEOTIDE SEQUENCE [LARGE SCALE GENOMIC DNA]</scope>
    <source>
        <strain evidence="6 7">CBS 136260</strain>
    </source>
</reference>
<evidence type="ECO:0000256" key="2">
    <source>
        <dbReference type="ARBA" id="ARBA00022692"/>
    </source>
</evidence>
<proteinExistence type="predicted"/>
<evidence type="ECO:0000313" key="7">
    <source>
        <dbReference type="Proteomes" id="UP000091918"/>
    </source>
</evidence>
<evidence type="ECO:0000256" key="4">
    <source>
        <dbReference type="ARBA" id="ARBA00023136"/>
    </source>
</evidence>
<evidence type="ECO:0000256" key="1">
    <source>
        <dbReference type="ARBA" id="ARBA00004141"/>
    </source>
</evidence>
<evidence type="ECO:0000256" key="5">
    <source>
        <dbReference type="SAM" id="Phobius"/>
    </source>
</evidence>
<evidence type="ECO:0008006" key="8">
    <source>
        <dbReference type="Google" id="ProtNLM"/>
    </source>
</evidence>
<feature type="transmembrane region" description="Helical" evidence="5">
    <location>
        <begin position="100"/>
        <end position="122"/>
    </location>
</feature>
<feature type="transmembrane region" description="Helical" evidence="5">
    <location>
        <begin position="27"/>
        <end position="48"/>
    </location>
</feature>
<evidence type="ECO:0000313" key="6">
    <source>
        <dbReference type="EMBL" id="OAX81554.1"/>
    </source>
</evidence>
<keyword evidence="2 5" id="KW-0812">Transmembrane</keyword>
<feature type="transmembrane region" description="Helical" evidence="5">
    <location>
        <begin position="68"/>
        <end position="88"/>
    </location>
</feature>
<dbReference type="GO" id="GO:0016020">
    <property type="term" value="C:membrane"/>
    <property type="evidence" value="ECO:0007669"/>
    <property type="project" value="UniProtKB-SubCell"/>
</dbReference>
<dbReference type="PANTHER" id="PTHR42718:SF10">
    <property type="entry name" value="TRANSPORTER, PUTATIVE (AFU_ORTHOLOGUE AFUA_8G06760)-RELATED"/>
    <property type="match status" value="1"/>
</dbReference>
<feature type="transmembrane region" description="Helical" evidence="5">
    <location>
        <begin position="276"/>
        <end position="294"/>
    </location>
</feature>
<evidence type="ECO:0000256" key="3">
    <source>
        <dbReference type="ARBA" id="ARBA00022989"/>
    </source>
</evidence>
<dbReference type="EMBL" id="LGUA01000455">
    <property type="protein sequence ID" value="OAX81554.1"/>
    <property type="molecule type" value="Genomic_DNA"/>
</dbReference>
<feature type="transmembrane region" description="Helical" evidence="5">
    <location>
        <begin position="143"/>
        <end position="163"/>
    </location>
</feature>
<dbReference type="PANTHER" id="PTHR42718">
    <property type="entry name" value="MAJOR FACILITATOR SUPERFAMILY MULTIDRUG TRANSPORTER MFSC"/>
    <property type="match status" value="1"/>
</dbReference>
<dbReference type="InterPro" id="IPR036259">
    <property type="entry name" value="MFS_trans_sf"/>
</dbReference>
<sequence>MGWVNPLGYAVGLVLGDILTNTVGWRWTYYLMAIINPRLSLVAIWPLLSVVNQPGVLKPWTRRHVEDIDWLGTVINSVVLGIQLYALAMASSSYRRVRDPLNIALLVVSCFCLLLFRAGCIIKPSEGSRHSSRTDYGRRRRSPLYVLLSSSAGLLWTGLNILLQSGTNPKLHFQRVEGFSAPQSSIRFLAYVVTGAAVNVATAFLISRVKALLLSPVNPDNAFPAEIQSLAGGIFNEVSQFGIFIRLAVTASITASVTEPSGIQEHRSALIERFRASFWTIFAATAIVVVISFFELKKGGAVSKKDA</sequence>
<dbReference type="OrthoDB" id="2130629at2759"/>
<keyword evidence="4 5" id="KW-0472">Membrane</keyword>
<keyword evidence="3 5" id="KW-1133">Transmembrane helix</keyword>
<feature type="transmembrane region" description="Helical" evidence="5">
    <location>
        <begin position="188"/>
        <end position="206"/>
    </location>
</feature>
<accession>A0A1B7NXQ6</accession>
<dbReference type="AlphaFoldDB" id="A0A1B7NXQ6"/>
<organism evidence="6 7">
    <name type="scientific">Emergomyces africanus</name>
    <dbReference type="NCBI Taxonomy" id="1955775"/>
    <lineage>
        <taxon>Eukaryota</taxon>
        <taxon>Fungi</taxon>
        <taxon>Dikarya</taxon>
        <taxon>Ascomycota</taxon>
        <taxon>Pezizomycotina</taxon>
        <taxon>Eurotiomycetes</taxon>
        <taxon>Eurotiomycetidae</taxon>
        <taxon>Onygenales</taxon>
        <taxon>Ajellomycetaceae</taxon>
        <taxon>Emergomyces</taxon>
    </lineage>
</organism>